<evidence type="ECO:0008006" key="4">
    <source>
        <dbReference type="Google" id="ProtNLM"/>
    </source>
</evidence>
<dbReference type="Proteomes" id="UP000548582">
    <property type="component" value="Unassembled WGS sequence"/>
</dbReference>
<evidence type="ECO:0000256" key="1">
    <source>
        <dbReference type="SAM" id="MobiDB-lite"/>
    </source>
</evidence>
<dbReference type="PROSITE" id="PS51257">
    <property type="entry name" value="PROKAR_LIPOPROTEIN"/>
    <property type="match status" value="1"/>
</dbReference>
<proteinExistence type="predicted"/>
<keyword evidence="3" id="KW-1185">Reference proteome</keyword>
<dbReference type="AlphaFoldDB" id="A0A848EKA6"/>
<feature type="compositionally biased region" description="Low complexity" evidence="1">
    <location>
        <begin position="188"/>
        <end position="203"/>
    </location>
</feature>
<feature type="compositionally biased region" description="Pro residues" evidence="1">
    <location>
        <begin position="204"/>
        <end position="220"/>
    </location>
</feature>
<protein>
    <recommendedName>
        <fullName evidence="4">Lipoprotein</fullName>
    </recommendedName>
</protein>
<organism evidence="2 3">
    <name type="scientific">Neoroseomonas marina</name>
    <dbReference type="NCBI Taxonomy" id="1232220"/>
    <lineage>
        <taxon>Bacteria</taxon>
        <taxon>Pseudomonadati</taxon>
        <taxon>Pseudomonadota</taxon>
        <taxon>Alphaproteobacteria</taxon>
        <taxon>Acetobacterales</taxon>
        <taxon>Acetobacteraceae</taxon>
        <taxon>Neoroseomonas</taxon>
    </lineage>
</organism>
<reference evidence="2 3" key="1">
    <citation type="submission" date="2020-03" db="EMBL/GenBank/DDBJ databases">
        <authorList>
            <person name="Sun Q."/>
        </authorList>
    </citation>
    <scope>NUCLEOTIDE SEQUENCE [LARGE SCALE GENOMIC DNA]</scope>
    <source>
        <strain evidence="2 3">JC162</strain>
    </source>
</reference>
<dbReference type="EMBL" id="JABBKX010000014">
    <property type="protein sequence ID" value="NMJ44332.1"/>
    <property type="molecule type" value="Genomic_DNA"/>
</dbReference>
<sequence length="220" mass="22595">MALSRRAAIATSLGLAACGGSTEEPPPPPAGPPSYGHLLPLRLAVGRIDVVGATDPNATRTMPPAPLVPADVVRTMAQDRLQAAGGPGTARFRIQIATLTREVSSGGMFAAASERLSCVMRCRLEILGEDGSQVGFVDAEVRRGLVAAASNQAEQARSAESIVRAAGDALNVEFEFQLRRNLRSLLRAPEAPGAAPPAEGQPAEGPPGEPAPTIVPAPAT</sequence>
<accession>A0A848EKA6</accession>
<evidence type="ECO:0000313" key="2">
    <source>
        <dbReference type="EMBL" id="NMJ44332.1"/>
    </source>
</evidence>
<gene>
    <name evidence="2" type="ORF">GWK16_24005</name>
</gene>
<dbReference type="RefSeq" id="WP_170056512.1">
    <property type="nucleotide sequence ID" value="NZ_JABBKX010000014.1"/>
</dbReference>
<name>A0A848EKA6_9PROT</name>
<evidence type="ECO:0000313" key="3">
    <source>
        <dbReference type="Proteomes" id="UP000548582"/>
    </source>
</evidence>
<comment type="caution">
    <text evidence="2">The sequence shown here is derived from an EMBL/GenBank/DDBJ whole genome shotgun (WGS) entry which is preliminary data.</text>
</comment>
<feature type="region of interest" description="Disordered" evidence="1">
    <location>
        <begin position="187"/>
        <end position="220"/>
    </location>
</feature>